<evidence type="ECO:0000256" key="1">
    <source>
        <dbReference type="SAM" id="Coils"/>
    </source>
</evidence>
<sequence>MSRTIAVNMEKLEKAIQKIKNEMRRCKEAGFVDGIPFWEQALSKLLKRKNKGHLSIKAL</sequence>
<feature type="coiled-coil region" evidence="1">
    <location>
        <begin position="2"/>
        <end position="29"/>
    </location>
</feature>
<accession>A0A223E1N7</accession>
<dbReference type="AlphaFoldDB" id="A0A223E1N7"/>
<organism evidence="2 3">
    <name type="scientific">Aeribacillus pallidus</name>
    <dbReference type="NCBI Taxonomy" id="33936"/>
    <lineage>
        <taxon>Bacteria</taxon>
        <taxon>Bacillati</taxon>
        <taxon>Bacillota</taxon>
        <taxon>Bacilli</taxon>
        <taxon>Bacillales</taxon>
        <taxon>Bacillaceae</taxon>
        <taxon>Aeribacillus</taxon>
    </lineage>
</organism>
<reference evidence="2 3" key="1">
    <citation type="submission" date="2016-10" db="EMBL/GenBank/DDBJ databases">
        <title>The whole genome sequencing and assembly of Aeribacillus pallidus KCTC3564 strain.</title>
        <authorList>
            <person name="Lee Y.-J."/>
            <person name="Park M.-K."/>
            <person name="Yi H."/>
            <person name="Bahn Y.-S."/>
            <person name="Kim J.F."/>
            <person name="Lee D.-W."/>
        </authorList>
    </citation>
    <scope>NUCLEOTIDE SEQUENCE [LARGE SCALE GENOMIC DNA]</scope>
    <source>
        <strain evidence="2 3">KCTC3564</strain>
    </source>
</reference>
<dbReference type="Proteomes" id="UP000214606">
    <property type="component" value="Chromosome"/>
</dbReference>
<evidence type="ECO:0000313" key="2">
    <source>
        <dbReference type="EMBL" id="ASS89133.1"/>
    </source>
</evidence>
<protein>
    <submittedName>
        <fullName evidence="2">Uncharacterized protein</fullName>
    </submittedName>
</protein>
<keyword evidence="1" id="KW-0175">Coiled coil</keyword>
<dbReference type="EMBL" id="CP017703">
    <property type="protein sequence ID" value="ASS89133.1"/>
    <property type="molecule type" value="Genomic_DNA"/>
</dbReference>
<dbReference type="KEGG" id="apak:AP3564_01580"/>
<name>A0A223E1N7_9BACI</name>
<evidence type="ECO:0000313" key="3">
    <source>
        <dbReference type="Proteomes" id="UP000214606"/>
    </source>
</evidence>
<proteinExistence type="predicted"/>
<gene>
    <name evidence="2" type="ORF">AP3564_01580</name>
</gene>